<dbReference type="PANTHER" id="PTHR38030:SF2">
    <property type="entry name" value="PROTOPORPHYRINOGEN IX DEHYDROGENASE [QUINONE]"/>
    <property type="match status" value="1"/>
</dbReference>
<dbReference type="InterPro" id="IPR052200">
    <property type="entry name" value="Protoporphyrinogen_IX_DH"/>
</dbReference>
<keyword evidence="7" id="KW-1003">Cell membrane</keyword>
<dbReference type="GO" id="GO:0070819">
    <property type="term" value="F:menaquinone-dependent protoporphyrinogen oxidase activity"/>
    <property type="evidence" value="ECO:0007669"/>
    <property type="project" value="UniProtKB-UniRule"/>
</dbReference>
<comment type="function">
    <text evidence="7">Catalyzes the 6-electron oxidation of protoporphyrinogen IX to form protoporphyrin IX; under anaerobic conditions uses menaquinone as an electron acceptor, under aerobic conditions uses ubiquinone as an electron acceptor.</text>
</comment>
<comment type="pathway">
    <text evidence="7">Porphyrin-containing compound metabolism; protoporphyrin-IX biosynthesis; protoporphyrin-IX from protoporphyrinogen-IX: step 1/1.</text>
</comment>
<dbReference type="GO" id="GO:0004729">
    <property type="term" value="F:oxygen-dependent protoporphyrinogen oxidase activity"/>
    <property type="evidence" value="ECO:0007669"/>
    <property type="project" value="InterPro"/>
</dbReference>
<dbReference type="InterPro" id="IPR044264">
    <property type="entry name" value="HemG"/>
</dbReference>
<protein>
    <recommendedName>
        <fullName evidence="7">Protoporphyrinogen IX dehydrogenase [quinone]</fullName>
        <ecNumber evidence="7">1.3.5.3</ecNumber>
    </recommendedName>
    <alternativeName>
        <fullName evidence="7">Protoporphyrinogen IX dehydrogenase [menaquinone]</fullName>
    </alternativeName>
    <alternativeName>
        <fullName evidence="7">Protoporphyrinogen IX dehydrogenase [ubiquinone]</fullName>
    </alternativeName>
    <alternativeName>
        <fullName evidence="7">Protoporphyrinogen oxidase</fullName>
        <shortName evidence="7">PPO</shortName>
    </alternativeName>
</protein>
<keyword evidence="1 7" id="KW-0285">Flavoprotein</keyword>
<dbReference type="STRING" id="299255.SAMN02745129_0319"/>
<name>A0A1M5ZHS2_9GAMM</name>
<accession>A0A1M5ZHS2</accession>
<keyword evidence="4 7" id="KW-0560">Oxidoreductase</keyword>
<dbReference type="HAMAP" id="MF_00853">
    <property type="entry name" value="HemG"/>
    <property type="match status" value="1"/>
</dbReference>
<proteinExistence type="inferred from homology"/>
<evidence type="ECO:0000256" key="3">
    <source>
        <dbReference type="ARBA" id="ARBA00022741"/>
    </source>
</evidence>
<dbReference type="Proteomes" id="UP000184268">
    <property type="component" value="Unassembled WGS sequence"/>
</dbReference>
<evidence type="ECO:0000259" key="8">
    <source>
        <dbReference type="PROSITE" id="PS50902"/>
    </source>
</evidence>
<evidence type="ECO:0000256" key="5">
    <source>
        <dbReference type="ARBA" id="ARBA00023136"/>
    </source>
</evidence>
<comment type="catalytic activity">
    <reaction evidence="7">
        <text>protoporphyrinogen IX + 3 a quinone = protoporphyrin IX + 3 a quinol</text>
        <dbReference type="Rhea" id="RHEA:65032"/>
        <dbReference type="ChEBI" id="CHEBI:24646"/>
        <dbReference type="ChEBI" id="CHEBI:57306"/>
        <dbReference type="ChEBI" id="CHEBI:57307"/>
        <dbReference type="ChEBI" id="CHEBI:132124"/>
        <dbReference type="EC" id="1.3.5.3"/>
    </reaction>
</comment>
<evidence type="ECO:0000256" key="4">
    <source>
        <dbReference type="ARBA" id="ARBA00023002"/>
    </source>
</evidence>
<feature type="domain" description="Flavodoxin-like" evidence="8">
    <location>
        <begin position="4"/>
        <end position="177"/>
    </location>
</feature>
<keyword evidence="2 7" id="KW-0288">FMN</keyword>
<evidence type="ECO:0000256" key="1">
    <source>
        <dbReference type="ARBA" id="ARBA00022630"/>
    </source>
</evidence>
<dbReference type="RefSeq" id="WP_174522320.1">
    <property type="nucleotide sequence ID" value="NZ_FQXG01000012.1"/>
</dbReference>
<dbReference type="InterPro" id="IPR008254">
    <property type="entry name" value="Flavodoxin/NO_synth"/>
</dbReference>
<evidence type="ECO:0000256" key="2">
    <source>
        <dbReference type="ARBA" id="ARBA00022643"/>
    </source>
</evidence>
<sequence>MLRVLVLYSTVDGQTRRIAERIQARLEALDHQVQLQELERCTLPLAQFDKVVIGASIRYGKYRPALFEFIRQHQATLASKPCAFFSVNLVARKAGKDTPEGSPYIRLFHKRSPWQPQLIGVFAGKLNYPIYRWRDRQVIRFIMWMTKGPTDLATVQEFTDWGRVELFADQLASLGAQ</sequence>
<comment type="catalytic activity">
    <reaction evidence="7">
        <text>protoporphyrinogen IX + 3 a ubiquinone = protoporphyrin IX + 3 a ubiquinol</text>
        <dbReference type="Rhea" id="RHEA:63936"/>
        <dbReference type="Rhea" id="RHEA-COMP:9565"/>
        <dbReference type="Rhea" id="RHEA-COMP:9566"/>
        <dbReference type="ChEBI" id="CHEBI:16389"/>
        <dbReference type="ChEBI" id="CHEBI:17976"/>
        <dbReference type="ChEBI" id="CHEBI:57306"/>
        <dbReference type="ChEBI" id="CHEBI:57307"/>
    </reaction>
</comment>
<dbReference type="UniPathway" id="UPA00251">
    <property type="reaction ID" value="UER00324"/>
</dbReference>
<keyword evidence="10" id="KW-1185">Reference proteome</keyword>
<dbReference type="GO" id="GO:0006782">
    <property type="term" value="P:protoporphyrinogen IX biosynthetic process"/>
    <property type="evidence" value="ECO:0007669"/>
    <property type="project" value="UniProtKB-UniRule"/>
</dbReference>
<dbReference type="EMBL" id="FQXG01000012">
    <property type="protein sequence ID" value="SHI23639.1"/>
    <property type="molecule type" value="Genomic_DNA"/>
</dbReference>
<dbReference type="GO" id="GO:0005886">
    <property type="term" value="C:plasma membrane"/>
    <property type="evidence" value="ECO:0007669"/>
    <property type="project" value="UniProtKB-SubCell"/>
</dbReference>
<keyword evidence="5" id="KW-0472">Membrane</keyword>
<keyword evidence="3 7" id="KW-0547">Nucleotide-binding</keyword>
<dbReference type="InterPro" id="IPR026816">
    <property type="entry name" value="Flavodoxin_dom"/>
</dbReference>
<keyword evidence="6 7" id="KW-0627">Porphyrin biosynthesis</keyword>
<comment type="similarity">
    <text evidence="7">Belongs to the HemG family.</text>
</comment>
<evidence type="ECO:0000256" key="6">
    <source>
        <dbReference type="ARBA" id="ARBA00023244"/>
    </source>
</evidence>
<dbReference type="SUPFAM" id="SSF52218">
    <property type="entry name" value="Flavoproteins"/>
    <property type="match status" value="1"/>
</dbReference>
<dbReference type="EC" id="1.3.5.3" evidence="7"/>
<dbReference type="PANTHER" id="PTHR38030">
    <property type="entry name" value="PROTOPORPHYRINOGEN IX DEHYDROGENASE [MENAQUINONE]"/>
    <property type="match status" value="1"/>
</dbReference>
<dbReference type="NCBIfam" id="NF008316">
    <property type="entry name" value="PRK11104.1"/>
    <property type="match status" value="1"/>
</dbReference>
<dbReference type="GO" id="GO:0010181">
    <property type="term" value="F:FMN binding"/>
    <property type="evidence" value="ECO:0007669"/>
    <property type="project" value="UniProtKB-UniRule"/>
</dbReference>
<comment type="subcellular location">
    <subcellularLocation>
        <location evidence="7">Cell membrane</location>
        <topology evidence="7">Peripheral membrane protein</topology>
    </subcellularLocation>
</comment>
<evidence type="ECO:0000313" key="9">
    <source>
        <dbReference type="EMBL" id="SHI23639.1"/>
    </source>
</evidence>
<dbReference type="PROSITE" id="PS50902">
    <property type="entry name" value="FLAVODOXIN_LIKE"/>
    <property type="match status" value="1"/>
</dbReference>
<dbReference type="InterPro" id="IPR029039">
    <property type="entry name" value="Flavoprotein-like_sf"/>
</dbReference>
<reference evidence="9 10" key="1">
    <citation type="submission" date="2016-11" db="EMBL/GenBank/DDBJ databases">
        <authorList>
            <person name="Jaros S."/>
            <person name="Januszkiewicz K."/>
            <person name="Wedrychowicz H."/>
        </authorList>
    </citation>
    <scope>NUCLEOTIDE SEQUENCE [LARGE SCALE GENOMIC DNA]</scope>
    <source>
        <strain evidence="9 10">DSM 16917</strain>
    </source>
</reference>
<dbReference type="AlphaFoldDB" id="A0A1M5ZHS2"/>
<comment type="cofactor">
    <cofactor evidence="7">
        <name>FMN</name>
        <dbReference type="ChEBI" id="CHEBI:58210"/>
    </cofactor>
    <text evidence="7">Binds 1 FMN non-covalently per subunit.</text>
</comment>
<organism evidence="9 10">
    <name type="scientific">Ferrimonas marina</name>
    <dbReference type="NCBI Taxonomy" id="299255"/>
    <lineage>
        <taxon>Bacteria</taxon>
        <taxon>Pseudomonadati</taxon>
        <taxon>Pseudomonadota</taxon>
        <taxon>Gammaproteobacteria</taxon>
        <taxon>Alteromonadales</taxon>
        <taxon>Ferrimonadaceae</taxon>
        <taxon>Ferrimonas</taxon>
    </lineage>
</organism>
<dbReference type="Pfam" id="PF12724">
    <property type="entry name" value="Flavodoxin_5"/>
    <property type="match status" value="1"/>
</dbReference>
<evidence type="ECO:0000313" key="10">
    <source>
        <dbReference type="Proteomes" id="UP000184268"/>
    </source>
</evidence>
<gene>
    <name evidence="7" type="primary">hemG</name>
    <name evidence="9" type="ORF">SAMN02745129_0319</name>
</gene>
<evidence type="ECO:0000256" key="7">
    <source>
        <dbReference type="HAMAP-Rule" id="MF_00853"/>
    </source>
</evidence>
<dbReference type="Gene3D" id="3.40.50.360">
    <property type="match status" value="1"/>
</dbReference>
<comment type="catalytic activity">
    <reaction evidence="7">
        <text>protoporphyrinogen IX + 3 a menaquinone = protoporphyrin IX + 3 a menaquinol</text>
        <dbReference type="Rhea" id="RHEA:27409"/>
        <dbReference type="Rhea" id="RHEA-COMP:9537"/>
        <dbReference type="Rhea" id="RHEA-COMP:9539"/>
        <dbReference type="ChEBI" id="CHEBI:16374"/>
        <dbReference type="ChEBI" id="CHEBI:18151"/>
        <dbReference type="ChEBI" id="CHEBI:57306"/>
        <dbReference type="ChEBI" id="CHEBI:57307"/>
        <dbReference type="EC" id="1.3.5.3"/>
    </reaction>
</comment>